<accession>A0AAP8D5J9</accession>
<dbReference type="RefSeq" id="WP_043892032.1">
    <property type="nucleotide sequence ID" value="NZ_NCTK01000001.1"/>
</dbReference>
<evidence type="ECO:0000313" key="2">
    <source>
        <dbReference type="Proteomes" id="UP000216164"/>
    </source>
</evidence>
<sequence>MPRKPAQLEQKGGKSPRQHIWEAIRTHRKAFTREQLADYCNGKESMISDYVAALLKAELIEVIAEEKVNKGGIQPRLTYRLVRDNGVEAPRVNKEGDIVVQGTGTESMWRTMHRMFERTPFTFRELVAFASTKAHPIKEETAKSYISALYRAGYLKLVEKEKRGKTPSGAKYVLIAARYTGPRAPMVQRTRTVYDPNENRVVHVDVEAFTNAL</sequence>
<proteinExistence type="predicted"/>
<reference evidence="1 2" key="1">
    <citation type="submission" date="2017-04" db="EMBL/GenBank/DDBJ databases">
        <title>Genome Announcement: Closed genomes of Ralstonia solanacearum strains K60, UW551, and UW700.</title>
        <authorList>
            <person name="Hayes M."/>
            <person name="Macintyre A.M."/>
            <person name="Allen C."/>
        </authorList>
    </citation>
    <scope>NUCLEOTIDE SEQUENCE [LARGE SCALE GENOMIC DNA]</scope>
    <source>
        <strain evidence="1 2">UW25</strain>
    </source>
</reference>
<comment type="caution">
    <text evidence="1">The sequence shown here is derived from an EMBL/GenBank/DDBJ whole genome shotgun (WGS) entry which is preliminary data.</text>
</comment>
<evidence type="ECO:0000313" key="1">
    <source>
        <dbReference type="EMBL" id="OYQ15004.1"/>
    </source>
</evidence>
<dbReference type="AlphaFoldDB" id="A0AAP8D5J9"/>
<name>A0AAP8D5J9_RALSL</name>
<dbReference type="Proteomes" id="UP000216164">
    <property type="component" value="Unassembled WGS sequence"/>
</dbReference>
<gene>
    <name evidence="1" type="ORF">B7R77_02920</name>
</gene>
<organism evidence="1 2">
    <name type="scientific">Ralstonia solanacearum K60</name>
    <dbReference type="NCBI Taxonomy" id="1091042"/>
    <lineage>
        <taxon>Bacteria</taxon>
        <taxon>Pseudomonadati</taxon>
        <taxon>Pseudomonadota</taxon>
        <taxon>Betaproteobacteria</taxon>
        <taxon>Burkholderiales</taxon>
        <taxon>Burkholderiaceae</taxon>
        <taxon>Ralstonia</taxon>
        <taxon>Ralstonia solanacearum species complex</taxon>
    </lineage>
</organism>
<dbReference type="EMBL" id="NCTK01000001">
    <property type="protein sequence ID" value="OYQ15004.1"/>
    <property type="molecule type" value="Genomic_DNA"/>
</dbReference>
<protein>
    <submittedName>
        <fullName evidence="1">Uncharacterized protein</fullName>
    </submittedName>
</protein>